<accession>R7ZQJ6</accession>
<dbReference type="AlphaFoldDB" id="R7ZQJ6"/>
<proteinExistence type="predicted"/>
<evidence type="ECO:0000313" key="1">
    <source>
        <dbReference type="EMBL" id="EON76323.1"/>
    </source>
</evidence>
<dbReference type="STRING" id="1232681.ADIS_3451"/>
<protein>
    <submittedName>
        <fullName evidence="1">Uncharacterized protein</fullName>
    </submittedName>
</protein>
<dbReference type="EMBL" id="AQHR01000088">
    <property type="protein sequence ID" value="EON76323.1"/>
    <property type="molecule type" value="Genomic_DNA"/>
</dbReference>
<reference evidence="1 2" key="1">
    <citation type="submission" date="2013-02" db="EMBL/GenBank/DDBJ databases">
        <title>A novel strain isolated from Lonar lake, Maharashtra, India.</title>
        <authorList>
            <person name="Singh A."/>
        </authorList>
    </citation>
    <scope>NUCLEOTIDE SEQUENCE [LARGE SCALE GENOMIC DNA]</scope>
    <source>
        <strain evidence="1 2">AK24</strain>
    </source>
</reference>
<dbReference type="Proteomes" id="UP000013909">
    <property type="component" value="Unassembled WGS sequence"/>
</dbReference>
<keyword evidence="2" id="KW-1185">Reference proteome</keyword>
<dbReference type="OrthoDB" id="1491962at2"/>
<comment type="caution">
    <text evidence="1">The sequence shown here is derived from an EMBL/GenBank/DDBJ whole genome shotgun (WGS) entry which is preliminary data.</text>
</comment>
<gene>
    <name evidence="1" type="ORF">ADIS_3451</name>
</gene>
<name>R7ZQJ6_9BACT</name>
<sequence>MNYIEDLLGKLFPEKRRKISHKENFLQSEVEVSQTRAWIASDRGEELMGLVYNNYHLKTVGVNKKPEVHILNSPYANGLAISFQDPLSPSDFNHLFFAFGDRLLALGYHRVSLDRKLEELTDRVRITEKLYYKPPFSSGSLDQPIDQLFGNVAIEKIQVDNEPSYLKVLVTVYSDRMYLPALPFRDFVERLFNR</sequence>
<dbReference type="RefSeq" id="WP_010855584.1">
    <property type="nucleotide sequence ID" value="NZ_AQHR01000088.1"/>
</dbReference>
<evidence type="ECO:0000313" key="2">
    <source>
        <dbReference type="Proteomes" id="UP000013909"/>
    </source>
</evidence>
<organism evidence="1 2">
    <name type="scientific">Lunatimonas lonarensis</name>
    <dbReference type="NCBI Taxonomy" id="1232681"/>
    <lineage>
        <taxon>Bacteria</taxon>
        <taxon>Pseudomonadati</taxon>
        <taxon>Bacteroidota</taxon>
        <taxon>Cytophagia</taxon>
        <taxon>Cytophagales</taxon>
        <taxon>Cyclobacteriaceae</taxon>
    </lineage>
</organism>